<keyword evidence="2" id="KW-1185">Reference proteome</keyword>
<dbReference type="AlphaFoldDB" id="A0A5C3LS87"/>
<dbReference type="EMBL" id="ML213616">
    <property type="protein sequence ID" value="TFK36059.1"/>
    <property type="molecule type" value="Genomic_DNA"/>
</dbReference>
<protein>
    <submittedName>
        <fullName evidence="1">Uncharacterized protein</fullName>
    </submittedName>
</protein>
<accession>A0A5C3LS87</accession>
<reference evidence="1 2" key="1">
    <citation type="journal article" date="2019" name="Nat. Ecol. Evol.">
        <title>Megaphylogeny resolves global patterns of mushroom evolution.</title>
        <authorList>
            <person name="Varga T."/>
            <person name="Krizsan K."/>
            <person name="Foldi C."/>
            <person name="Dima B."/>
            <person name="Sanchez-Garcia M."/>
            <person name="Sanchez-Ramirez S."/>
            <person name="Szollosi G.J."/>
            <person name="Szarkandi J.G."/>
            <person name="Papp V."/>
            <person name="Albert L."/>
            <person name="Andreopoulos W."/>
            <person name="Angelini C."/>
            <person name="Antonin V."/>
            <person name="Barry K.W."/>
            <person name="Bougher N.L."/>
            <person name="Buchanan P."/>
            <person name="Buyck B."/>
            <person name="Bense V."/>
            <person name="Catcheside P."/>
            <person name="Chovatia M."/>
            <person name="Cooper J."/>
            <person name="Damon W."/>
            <person name="Desjardin D."/>
            <person name="Finy P."/>
            <person name="Geml J."/>
            <person name="Haridas S."/>
            <person name="Hughes K."/>
            <person name="Justo A."/>
            <person name="Karasinski D."/>
            <person name="Kautmanova I."/>
            <person name="Kiss B."/>
            <person name="Kocsube S."/>
            <person name="Kotiranta H."/>
            <person name="LaButti K.M."/>
            <person name="Lechner B.E."/>
            <person name="Liimatainen K."/>
            <person name="Lipzen A."/>
            <person name="Lukacs Z."/>
            <person name="Mihaltcheva S."/>
            <person name="Morgado L.N."/>
            <person name="Niskanen T."/>
            <person name="Noordeloos M.E."/>
            <person name="Ohm R.A."/>
            <person name="Ortiz-Santana B."/>
            <person name="Ovrebo C."/>
            <person name="Racz N."/>
            <person name="Riley R."/>
            <person name="Savchenko A."/>
            <person name="Shiryaev A."/>
            <person name="Soop K."/>
            <person name="Spirin V."/>
            <person name="Szebenyi C."/>
            <person name="Tomsovsky M."/>
            <person name="Tulloss R.E."/>
            <person name="Uehling J."/>
            <person name="Grigoriev I.V."/>
            <person name="Vagvolgyi C."/>
            <person name="Papp T."/>
            <person name="Martin F.M."/>
            <person name="Miettinen O."/>
            <person name="Hibbett D.S."/>
            <person name="Nagy L.G."/>
        </authorList>
    </citation>
    <scope>NUCLEOTIDE SEQUENCE [LARGE SCALE GENOMIC DNA]</scope>
    <source>
        <strain evidence="1 2">CBS 166.37</strain>
    </source>
</reference>
<evidence type="ECO:0000313" key="1">
    <source>
        <dbReference type="EMBL" id="TFK36059.1"/>
    </source>
</evidence>
<dbReference type="Proteomes" id="UP000308652">
    <property type="component" value="Unassembled WGS sequence"/>
</dbReference>
<proteinExistence type="predicted"/>
<name>A0A5C3LS87_9AGAR</name>
<sequence length="55" mass="6505">MKRDTIRSVPLTQVCHPSYFYKTAHCSLQVADRSHRTRAACWSGERQELVVWRWG</sequence>
<gene>
    <name evidence="1" type="ORF">BDQ12DRAFT_687241</name>
</gene>
<evidence type="ECO:0000313" key="2">
    <source>
        <dbReference type="Proteomes" id="UP000308652"/>
    </source>
</evidence>
<organism evidence="1 2">
    <name type="scientific">Crucibulum laeve</name>
    <dbReference type="NCBI Taxonomy" id="68775"/>
    <lineage>
        <taxon>Eukaryota</taxon>
        <taxon>Fungi</taxon>
        <taxon>Dikarya</taxon>
        <taxon>Basidiomycota</taxon>
        <taxon>Agaricomycotina</taxon>
        <taxon>Agaricomycetes</taxon>
        <taxon>Agaricomycetidae</taxon>
        <taxon>Agaricales</taxon>
        <taxon>Agaricineae</taxon>
        <taxon>Nidulariaceae</taxon>
        <taxon>Crucibulum</taxon>
    </lineage>
</organism>